<dbReference type="RefSeq" id="WP_058860309.1">
    <property type="nucleotide sequence ID" value="NZ_LPXO01000001.1"/>
</dbReference>
<evidence type="ECO:0000313" key="2">
    <source>
        <dbReference type="EMBL" id="KUF12363.1"/>
    </source>
</evidence>
<dbReference type="EMBL" id="LPXO01000001">
    <property type="protein sequence ID" value="KUF12363.1"/>
    <property type="molecule type" value="Genomic_DNA"/>
</dbReference>
<keyword evidence="1" id="KW-0812">Transmembrane</keyword>
<dbReference type="AlphaFoldDB" id="A0A0W7WP50"/>
<name>A0A0W7WP50_9RHOB</name>
<feature type="transmembrane region" description="Helical" evidence="1">
    <location>
        <begin position="12"/>
        <end position="30"/>
    </location>
</feature>
<feature type="transmembrane region" description="Helical" evidence="1">
    <location>
        <begin position="36"/>
        <end position="54"/>
    </location>
</feature>
<dbReference type="STRING" id="1685382.AVJ23_01120"/>
<evidence type="ECO:0000313" key="3">
    <source>
        <dbReference type="Proteomes" id="UP000054396"/>
    </source>
</evidence>
<keyword evidence="3" id="KW-1185">Reference proteome</keyword>
<sequence length="69" mass="7335">MSTPVKDRPAKWGTAGVLIAGFLVAVLGFLTGAIGFGLSLALCFLIWIGGTLLLNRHRVRQDARLRNGG</sequence>
<organism evidence="2 3">
    <name type="scientific">Pseudoponticoccus marisrubri</name>
    <dbReference type="NCBI Taxonomy" id="1685382"/>
    <lineage>
        <taxon>Bacteria</taxon>
        <taxon>Pseudomonadati</taxon>
        <taxon>Pseudomonadota</taxon>
        <taxon>Alphaproteobacteria</taxon>
        <taxon>Rhodobacterales</taxon>
        <taxon>Roseobacteraceae</taxon>
        <taxon>Pseudoponticoccus</taxon>
    </lineage>
</organism>
<keyword evidence="1" id="KW-1133">Transmembrane helix</keyword>
<evidence type="ECO:0000256" key="1">
    <source>
        <dbReference type="SAM" id="Phobius"/>
    </source>
</evidence>
<reference evidence="2 3" key="1">
    <citation type="submission" date="2015-12" db="EMBL/GenBank/DDBJ databases">
        <authorList>
            <person name="Shamseldin A."/>
            <person name="Moawad H."/>
            <person name="Abd El-Rahim W.M."/>
            <person name="Sadowsky M.J."/>
        </authorList>
    </citation>
    <scope>NUCLEOTIDE SEQUENCE [LARGE SCALE GENOMIC DNA]</scope>
    <source>
        <strain evidence="2 3">SJ5A-1</strain>
    </source>
</reference>
<proteinExistence type="predicted"/>
<comment type="caution">
    <text evidence="2">The sequence shown here is derived from an EMBL/GenBank/DDBJ whole genome shotgun (WGS) entry which is preliminary data.</text>
</comment>
<gene>
    <name evidence="2" type="ORF">AVJ23_01120</name>
</gene>
<keyword evidence="1" id="KW-0472">Membrane</keyword>
<protein>
    <submittedName>
        <fullName evidence="2">Uncharacterized protein</fullName>
    </submittedName>
</protein>
<accession>A0A0W7WP50</accession>
<dbReference type="Proteomes" id="UP000054396">
    <property type="component" value="Unassembled WGS sequence"/>
</dbReference>